<name>A0A420M4J9_FUSOX</name>
<accession>A0A420M4J9</accession>
<dbReference type="VEuPathDB" id="FungiDB:FOC4_g10013863"/>
<organism evidence="2 3">
    <name type="scientific">Fusarium oxysporum</name>
    <name type="common">Fusarium vascular wilt</name>
    <dbReference type="NCBI Taxonomy" id="5507"/>
    <lineage>
        <taxon>Eukaryota</taxon>
        <taxon>Fungi</taxon>
        <taxon>Dikarya</taxon>
        <taxon>Ascomycota</taxon>
        <taxon>Pezizomycotina</taxon>
        <taxon>Sordariomycetes</taxon>
        <taxon>Hypocreomycetidae</taxon>
        <taxon>Hypocreales</taxon>
        <taxon>Nectriaceae</taxon>
        <taxon>Fusarium</taxon>
        <taxon>Fusarium oxysporum species complex</taxon>
    </lineage>
</organism>
<dbReference type="VEuPathDB" id="FungiDB:FOXG_06927"/>
<dbReference type="VEuPathDB" id="FungiDB:FOMG_18201"/>
<reference evidence="2 3" key="1">
    <citation type="journal article" date="2018" name="Sci. Rep.">
        <title>Characterisation of pathogen-specific regions and novel effector candidates in Fusarium oxysporum f. sp. cepae.</title>
        <authorList>
            <person name="Armitage A.D."/>
            <person name="Taylor A."/>
            <person name="Sobczyk M.K."/>
            <person name="Baxter L."/>
            <person name="Greenfield B.P."/>
            <person name="Bates H.J."/>
            <person name="Wilson F."/>
            <person name="Jackson A.C."/>
            <person name="Ott S."/>
            <person name="Harrison R.J."/>
            <person name="Clarkson J.P."/>
        </authorList>
    </citation>
    <scope>NUCLEOTIDE SEQUENCE [LARGE SCALE GENOMIC DNA]</scope>
    <source>
        <strain evidence="2 3">Fo_A13</strain>
    </source>
</reference>
<sequence length="164" mass="18138">PVQDYHQQQQQPQHPPQQQHAQQHPPPPPSPAHPTDYPYPPYGPRDPPVKRDRTEDGHQPNSTGHASEGMLPTPHHPPTSLPPPPPPGAYPDNQPRHINYEDASSMHPTLGDYRAPSFLPPTSVPHQTPYEQHGGYPSISHEPFSSVYSSSGPAKKKNNRASQV</sequence>
<feature type="compositionally biased region" description="Low complexity" evidence="1">
    <location>
        <begin position="1"/>
        <end position="23"/>
    </location>
</feature>
<feature type="compositionally biased region" description="Basic and acidic residues" evidence="1">
    <location>
        <begin position="47"/>
        <end position="58"/>
    </location>
</feature>
<feature type="compositionally biased region" description="Pro residues" evidence="1">
    <location>
        <begin position="74"/>
        <end position="89"/>
    </location>
</feature>
<feature type="compositionally biased region" description="Pro residues" evidence="1">
    <location>
        <begin position="24"/>
        <end position="46"/>
    </location>
</feature>
<feature type="region of interest" description="Disordered" evidence="1">
    <location>
        <begin position="1"/>
        <end position="164"/>
    </location>
</feature>
<dbReference type="VEuPathDB" id="FungiDB:HZS61_007329"/>
<dbReference type="Proteomes" id="UP000285084">
    <property type="component" value="Unassembled WGS sequence"/>
</dbReference>
<dbReference type="VEuPathDB" id="FungiDB:FOC1_g10012848"/>
<evidence type="ECO:0000313" key="2">
    <source>
        <dbReference type="EMBL" id="RKK33450.1"/>
    </source>
</evidence>
<dbReference type="EMBL" id="MRCX01002767">
    <property type="protein sequence ID" value="RKK33450.1"/>
    <property type="molecule type" value="Genomic_DNA"/>
</dbReference>
<proteinExistence type="predicted"/>
<gene>
    <name evidence="2" type="ORF">BFJ69_g18732</name>
</gene>
<evidence type="ECO:0000256" key="1">
    <source>
        <dbReference type="SAM" id="MobiDB-lite"/>
    </source>
</evidence>
<dbReference type="AlphaFoldDB" id="A0A420M4J9"/>
<dbReference type="VEuPathDB" id="FungiDB:FOIG_07106"/>
<protein>
    <submittedName>
        <fullName evidence="2">Uncharacterized protein</fullName>
    </submittedName>
</protein>
<feature type="compositionally biased region" description="Basic residues" evidence="1">
    <location>
        <begin position="154"/>
        <end position="164"/>
    </location>
</feature>
<evidence type="ECO:0000313" key="3">
    <source>
        <dbReference type="Proteomes" id="UP000285084"/>
    </source>
</evidence>
<dbReference type="VEuPathDB" id="FungiDB:FOZG_11198"/>
<comment type="caution">
    <text evidence="2">The sequence shown here is derived from an EMBL/GenBank/DDBJ whole genome shotgun (WGS) entry which is preliminary data.</text>
</comment>
<feature type="non-terminal residue" evidence="2">
    <location>
        <position position="1"/>
    </location>
</feature>